<dbReference type="EC" id="2.7.7.105" evidence="5"/>
<dbReference type="NCBIfam" id="TIGR03552">
    <property type="entry name" value="F420_cofC"/>
    <property type="match status" value="1"/>
</dbReference>
<dbReference type="Gene3D" id="3.90.550.10">
    <property type="entry name" value="Spore Coat Polysaccharide Biosynthesis Protein SpsA, Chain A"/>
    <property type="match status" value="1"/>
</dbReference>
<evidence type="ECO:0000256" key="5">
    <source>
        <dbReference type="HAMAP-Rule" id="MF_02114"/>
    </source>
</evidence>
<evidence type="ECO:0000313" key="7">
    <source>
        <dbReference type="Proteomes" id="UP000602395"/>
    </source>
</evidence>
<comment type="function">
    <text evidence="5">Guanylyltransferase that catalyzes the activation of phosphoenolpyruvate (PEP) as enolpyruvoyl-2-diphospho-5'-guanosine, via the condensation of PEP with GTP. It is involved in the biosynthesis of coenzyme F420, a hydride carrier cofactor.</text>
</comment>
<name>A0ABR7W635_9ACTN</name>
<comment type="similarity">
    <text evidence="5">Belongs to the CofC family.</text>
</comment>
<dbReference type="PANTHER" id="PTHR40392">
    <property type="entry name" value="2-PHOSPHO-L-LACTATE GUANYLYLTRANSFERASE"/>
    <property type="match status" value="1"/>
</dbReference>
<dbReference type="Proteomes" id="UP000602395">
    <property type="component" value="Unassembled WGS sequence"/>
</dbReference>
<feature type="binding site" evidence="5">
    <location>
        <position position="181"/>
    </location>
    <ligand>
        <name>phosphoenolpyruvate</name>
        <dbReference type="ChEBI" id="CHEBI:58702"/>
    </ligand>
</feature>
<dbReference type="SUPFAM" id="SSF53448">
    <property type="entry name" value="Nucleotide-diphospho-sugar transferases"/>
    <property type="match status" value="1"/>
</dbReference>
<dbReference type="EMBL" id="JACWMS010000001">
    <property type="protein sequence ID" value="MBD1318293.1"/>
    <property type="molecule type" value="Genomic_DNA"/>
</dbReference>
<dbReference type="GO" id="GO:0043814">
    <property type="term" value="F:phospholactate guanylyltransferase activity"/>
    <property type="evidence" value="ECO:0007669"/>
    <property type="project" value="UniProtKB-EC"/>
</dbReference>
<protein>
    <recommendedName>
        <fullName evidence="5">Phosphoenolpyruvate guanylyltransferase</fullName>
        <shortName evidence="5">PEP guanylyltransferase</shortName>
        <ecNumber evidence="5">2.7.7.105</ecNumber>
    </recommendedName>
</protein>
<comment type="catalytic activity">
    <reaction evidence="5">
        <text>phosphoenolpyruvate + GTP + H(+) = enolpyruvoyl-2-diphospho-5'-guanosine + diphosphate</text>
        <dbReference type="Rhea" id="RHEA:30519"/>
        <dbReference type="ChEBI" id="CHEBI:15378"/>
        <dbReference type="ChEBI" id="CHEBI:33019"/>
        <dbReference type="ChEBI" id="CHEBI:37565"/>
        <dbReference type="ChEBI" id="CHEBI:58702"/>
        <dbReference type="ChEBI" id="CHEBI:143701"/>
        <dbReference type="EC" id="2.7.7.105"/>
    </reaction>
</comment>
<dbReference type="PANTHER" id="PTHR40392:SF1">
    <property type="entry name" value="2-PHOSPHO-L-LACTATE GUANYLYLTRANSFERASE"/>
    <property type="match status" value="1"/>
</dbReference>
<feature type="binding site" evidence="5">
    <location>
        <position position="165"/>
    </location>
    <ligand>
        <name>phosphoenolpyruvate</name>
        <dbReference type="ChEBI" id="CHEBI:58702"/>
    </ligand>
</feature>
<evidence type="ECO:0000256" key="4">
    <source>
        <dbReference type="ARBA" id="ARBA00023134"/>
    </source>
</evidence>
<keyword evidence="4 5" id="KW-0342">GTP-binding</keyword>
<evidence type="ECO:0000256" key="2">
    <source>
        <dbReference type="ARBA" id="ARBA00022695"/>
    </source>
</evidence>
<dbReference type="HAMAP" id="MF_02114">
    <property type="entry name" value="CofC"/>
    <property type="match status" value="1"/>
</dbReference>
<feature type="binding site" evidence="5">
    <location>
        <position position="184"/>
    </location>
    <ligand>
        <name>phosphoenolpyruvate</name>
        <dbReference type="ChEBI" id="CHEBI:58702"/>
    </ligand>
</feature>
<evidence type="ECO:0000313" key="6">
    <source>
        <dbReference type="EMBL" id="MBD1318293.1"/>
    </source>
</evidence>
<keyword evidence="7" id="KW-1185">Reference proteome</keyword>
<evidence type="ECO:0000256" key="3">
    <source>
        <dbReference type="ARBA" id="ARBA00022741"/>
    </source>
</evidence>
<comment type="caution">
    <text evidence="6">The sequence shown here is derived from an EMBL/GenBank/DDBJ whole genome shotgun (WGS) entry which is preliminary data.</text>
</comment>
<accession>A0ABR7W635</accession>
<keyword evidence="3 5" id="KW-0547">Nucleotide-binding</keyword>
<sequence length="249" mass="25510">MEAMDTPSHPGPGGRGLGDVVAVMAVKRLEQAKTRLAASRGPGHGPLHRALVLAMMVDTVEAVEAAGIGRVIVISPDDAVLTAAGAAGAVGVREPSDSGSSGVTRLNLAFAHATTVARDRWPSARRVMFVQADLPAAGAGSLREVIAAAGAHPHALLTDRDGSGTTILLRDTSLAGPPHFGPNSAAEHRNSGAVEIDPQHEHWPDLRTDVDTAEDLEVARSLGLGPHTVAALADRECSADDTVPIGNGT</sequence>
<evidence type="ECO:0000256" key="1">
    <source>
        <dbReference type="ARBA" id="ARBA00022679"/>
    </source>
</evidence>
<keyword evidence="1 5" id="KW-0808">Transferase</keyword>
<keyword evidence="2 5" id="KW-0548">Nucleotidyltransferase</keyword>
<proteinExistence type="inferred from homology"/>
<reference evidence="6 7" key="1">
    <citation type="submission" date="2020-09" db="EMBL/GenBank/DDBJ databases">
        <title>Novel species in genus Gordonia.</title>
        <authorList>
            <person name="Zhang G."/>
        </authorList>
    </citation>
    <scope>NUCLEOTIDE SEQUENCE [LARGE SCALE GENOMIC DNA]</scope>
    <source>
        <strain evidence="6 7">ON-33</strain>
    </source>
</reference>
<gene>
    <name evidence="6" type="primary">cofC</name>
    <name evidence="5" type="synonym">fbiD</name>
    <name evidence="6" type="ORF">IDF66_01740</name>
</gene>
<dbReference type="InterPro" id="IPR029044">
    <property type="entry name" value="Nucleotide-diphossugar_trans"/>
</dbReference>
<dbReference type="InterPro" id="IPR002835">
    <property type="entry name" value="CofC"/>
</dbReference>
<comment type="pathway">
    <text evidence="5">Cofactor biosynthesis; coenzyme F420 biosynthesis.</text>
</comment>
<organism evidence="6 7">
    <name type="scientific">Gordonia hankookensis</name>
    <dbReference type="NCBI Taxonomy" id="589403"/>
    <lineage>
        <taxon>Bacteria</taxon>
        <taxon>Bacillati</taxon>
        <taxon>Actinomycetota</taxon>
        <taxon>Actinomycetes</taxon>
        <taxon>Mycobacteriales</taxon>
        <taxon>Gordoniaceae</taxon>
        <taxon>Gordonia</taxon>
    </lineage>
</organism>